<keyword evidence="4" id="KW-0493">Microtubule</keyword>
<dbReference type="AlphaFoldDB" id="I3SWF5"/>
<evidence type="ECO:0000256" key="1">
    <source>
        <dbReference type="ARBA" id="ARBA00004245"/>
    </source>
</evidence>
<comment type="similarity">
    <text evidence="2">Belongs to the TPX2 family.</text>
</comment>
<feature type="domain" description="TPX2 C-terminal" evidence="7">
    <location>
        <begin position="1"/>
        <end position="46"/>
    </location>
</feature>
<evidence type="ECO:0000256" key="6">
    <source>
        <dbReference type="SAM" id="MobiDB-lite"/>
    </source>
</evidence>
<evidence type="ECO:0000313" key="8">
    <source>
        <dbReference type="EMBL" id="AFK44597.1"/>
    </source>
</evidence>
<sequence>MEAEKNQNEARSKEEKEEAIKQLRRSLKFKASPMPSFYHEGPPPKVDLKKLPPTRAKSPKLGRRKSNSGAVYSSEGVKEKGAAAQRKHRTSNTNNCNLSDVTNGSGLDGLMSKTENETEHTKLIEEINMIKANGQAGIEISSQ</sequence>
<evidence type="ECO:0000256" key="2">
    <source>
        <dbReference type="ARBA" id="ARBA00005885"/>
    </source>
</evidence>
<organism evidence="8">
    <name type="scientific">Medicago truncatula</name>
    <name type="common">Barrel medic</name>
    <name type="synonym">Medicago tribuloides</name>
    <dbReference type="NCBI Taxonomy" id="3880"/>
    <lineage>
        <taxon>Eukaryota</taxon>
        <taxon>Viridiplantae</taxon>
        <taxon>Streptophyta</taxon>
        <taxon>Embryophyta</taxon>
        <taxon>Tracheophyta</taxon>
        <taxon>Spermatophyta</taxon>
        <taxon>Magnoliopsida</taxon>
        <taxon>eudicotyledons</taxon>
        <taxon>Gunneridae</taxon>
        <taxon>Pentapetalae</taxon>
        <taxon>rosids</taxon>
        <taxon>fabids</taxon>
        <taxon>Fabales</taxon>
        <taxon>Fabaceae</taxon>
        <taxon>Papilionoideae</taxon>
        <taxon>50 kb inversion clade</taxon>
        <taxon>NPAAA clade</taxon>
        <taxon>Hologalegina</taxon>
        <taxon>IRL clade</taxon>
        <taxon>Trifolieae</taxon>
        <taxon>Medicago</taxon>
    </lineage>
</organism>
<evidence type="ECO:0000256" key="3">
    <source>
        <dbReference type="ARBA" id="ARBA00022490"/>
    </source>
</evidence>
<accession>I3SWF5</accession>
<dbReference type="GO" id="GO:0000226">
    <property type="term" value="P:microtubule cytoskeleton organization"/>
    <property type="evidence" value="ECO:0007669"/>
    <property type="project" value="InterPro"/>
</dbReference>
<dbReference type="Pfam" id="PF06886">
    <property type="entry name" value="TPX2"/>
    <property type="match status" value="1"/>
</dbReference>
<dbReference type="PANTHER" id="PTHR46372:SF2">
    <property type="entry name" value="PROTEIN WVD2-LIKE 3"/>
    <property type="match status" value="1"/>
</dbReference>
<reference evidence="8" key="1">
    <citation type="submission" date="2012-05" db="EMBL/GenBank/DDBJ databases">
        <authorList>
            <person name="Krishnakumar V."/>
            <person name="Cheung F."/>
            <person name="Xiao Y."/>
            <person name="Chan A."/>
            <person name="Moskal W.A."/>
            <person name="Town C.D."/>
        </authorList>
    </citation>
    <scope>NUCLEOTIDE SEQUENCE</scope>
</reference>
<feature type="compositionally biased region" description="Basic residues" evidence="6">
    <location>
        <begin position="57"/>
        <end position="66"/>
    </location>
</feature>
<feature type="compositionally biased region" description="Polar residues" evidence="6">
    <location>
        <begin position="91"/>
        <end position="105"/>
    </location>
</feature>
<dbReference type="ExpressionAtlas" id="I3SWF5">
    <property type="expression patterns" value="differential"/>
</dbReference>
<comment type="subcellular location">
    <subcellularLocation>
        <location evidence="1">Cytoplasm</location>
        <location evidence="1">Cytoskeleton</location>
    </subcellularLocation>
</comment>
<name>I3SWF5_MEDTR</name>
<keyword evidence="3" id="KW-0963">Cytoplasm</keyword>
<keyword evidence="5" id="KW-0206">Cytoskeleton</keyword>
<protein>
    <recommendedName>
        <fullName evidence="7">TPX2 C-terminal domain-containing protein</fullName>
    </recommendedName>
</protein>
<dbReference type="InterPro" id="IPR027329">
    <property type="entry name" value="TPX2_C"/>
</dbReference>
<proteinExistence type="evidence at transcript level"/>
<evidence type="ECO:0000259" key="7">
    <source>
        <dbReference type="Pfam" id="PF06886"/>
    </source>
</evidence>
<dbReference type="InterPro" id="IPR044806">
    <property type="entry name" value="WVD2/WDL1-4"/>
</dbReference>
<feature type="compositionally biased region" description="Basic and acidic residues" evidence="6">
    <location>
        <begin position="1"/>
        <end position="21"/>
    </location>
</feature>
<dbReference type="PANTHER" id="PTHR46372">
    <property type="entry name" value="PROTEIN WVD2-LIKE 3"/>
    <property type="match status" value="1"/>
</dbReference>
<evidence type="ECO:0000256" key="5">
    <source>
        <dbReference type="ARBA" id="ARBA00023212"/>
    </source>
</evidence>
<feature type="region of interest" description="Disordered" evidence="6">
    <location>
        <begin position="1"/>
        <end position="118"/>
    </location>
</feature>
<dbReference type="GO" id="GO:0005874">
    <property type="term" value="C:microtubule"/>
    <property type="evidence" value="ECO:0007669"/>
    <property type="project" value="UniProtKB-KW"/>
</dbReference>
<evidence type="ECO:0000256" key="4">
    <source>
        <dbReference type="ARBA" id="ARBA00022701"/>
    </source>
</evidence>
<dbReference type="GO" id="GO:0008017">
    <property type="term" value="F:microtubule binding"/>
    <property type="evidence" value="ECO:0007669"/>
    <property type="project" value="InterPro"/>
</dbReference>
<dbReference type="EMBL" id="BT144803">
    <property type="protein sequence ID" value="AFK44597.1"/>
    <property type="molecule type" value="mRNA"/>
</dbReference>